<dbReference type="EMBL" id="KI393609">
    <property type="protein sequence ID" value="ERN07807.1"/>
    <property type="molecule type" value="Genomic_DNA"/>
</dbReference>
<keyword evidence="3" id="KW-1185">Reference proteome</keyword>
<organism evidence="2 3">
    <name type="scientific">Amborella trichopoda</name>
    <dbReference type="NCBI Taxonomy" id="13333"/>
    <lineage>
        <taxon>Eukaryota</taxon>
        <taxon>Viridiplantae</taxon>
        <taxon>Streptophyta</taxon>
        <taxon>Embryophyta</taxon>
        <taxon>Tracheophyta</taxon>
        <taxon>Spermatophyta</taxon>
        <taxon>Magnoliopsida</taxon>
        <taxon>Amborellales</taxon>
        <taxon>Amborellaceae</taxon>
        <taxon>Amborella</taxon>
    </lineage>
</organism>
<dbReference type="Gramene" id="ERN07807">
    <property type="protein sequence ID" value="ERN07807"/>
    <property type="gene ID" value="AMTR_s00012p00158080"/>
</dbReference>
<dbReference type="HOGENOM" id="CLU_2295445_0_0_1"/>
<proteinExistence type="predicted"/>
<protein>
    <recommendedName>
        <fullName evidence="4">CCHC-type domain-containing protein</fullName>
    </recommendedName>
</protein>
<dbReference type="AlphaFoldDB" id="W1PD15"/>
<evidence type="ECO:0000313" key="3">
    <source>
        <dbReference type="Proteomes" id="UP000017836"/>
    </source>
</evidence>
<dbReference type="Proteomes" id="UP000017836">
    <property type="component" value="Unassembled WGS sequence"/>
</dbReference>
<evidence type="ECO:0000256" key="1">
    <source>
        <dbReference type="SAM" id="MobiDB-lite"/>
    </source>
</evidence>
<gene>
    <name evidence="2" type="ORF">AMTR_s00012p00158080</name>
</gene>
<evidence type="ECO:0000313" key="2">
    <source>
        <dbReference type="EMBL" id="ERN07807.1"/>
    </source>
</evidence>
<reference evidence="3" key="1">
    <citation type="journal article" date="2013" name="Science">
        <title>The Amborella genome and the evolution of flowering plants.</title>
        <authorList>
            <consortium name="Amborella Genome Project"/>
        </authorList>
    </citation>
    <scope>NUCLEOTIDE SEQUENCE [LARGE SCALE GENOMIC DNA]</scope>
</reference>
<accession>W1PD15</accession>
<sequence>MSPHLTLVSQMTPLVTVHNPPHVQAKGWPRTPRMKTASEKKVPGTRKCVVCSQGGHDKRNCVVMKLSLTGGNVPGGVMGSQHSEAVDGCGVRRSKRKVLKG</sequence>
<name>W1PD15_AMBTC</name>
<evidence type="ECO:0008006" key="4">
    <source>
        <dbReference type="Google" id="ProtNLM"/>
    </source>
</evidence>
<feature type="region of interest" description="Disordered" evidence="1">
    <location>
        <begin position="1"/>
        <end position="42"/>
    </location>
</feature>